<dbReference type="InterPro" id="IPR007275">
    <property type="entry name" value="YTH_domain"/>
</dbReference>
<dbReference type="PANTHER" id="PTHR46238">
    <property type="entry name" value="REVERSE TRANSCRIPTASE DOMAIN-CONTAINING PROTEIN"/>
    <property type="match status" value="1"/>
</dbReference>
<reference evidence="3" key="1">
    <citation type="submission" date="2023-08" db="EMBL/GenBank/DDBJ databases">
        <title>A de novo genome assembly of Solanum verrucosum Schlechtendal, a Mexican diploid species geographically isolated from the other diploid A-genome species in potato relatives.</title>
        <authorList>
            <person name="Hosaka K."/>
        </authorList>
    </citation>
    <scope>NUCLEOTIDE SEQUENCE</scope>
    <source>
        <tissue evidence="3">Young leaves</tissue>
    </source>
</reference>
<dbReference type="PANTHER" id="PTHR46238:SF8">
    <property type="entry name" value="ENDONUCLEASE_EXONUCLEASE_PHOSPHATASE DOMAIN-CONTAINING PROTEIN"/>
    <property type="match status" value="1"/>
</dbReference>
<sequence length="597" mass="67830">MKWRLASGVLCDKKIPPKLKGKFYRVVVRPALLYGAECWPVKNAHVHKMHVAEMRMLRWMCGHTRSDKIRNEVIREKVGVASVVDKLREARLRWFGHVKRRSADAPVRRCEVMGVEGTRRGRGRPKKYWEEVIRQDLAMLHITEDMTLDRKEWRSRIKVEGSSCLGVIEGPNRSIAEELTLSSPPIGISSAIEKGKLYSIRYFVIKSLNHENIQLSVNRGIWATQAMNEAILDEAFHNSSKVILIFSVNMSGYFQGYAQMISSVGLRRDQVWSQGNGGRNPWGRSFEVNWLRLYDLPFQRTLHLKNPWNQYKPVKISRDCQAWELPPDIGEALCELLDGQDALDVDLKMDIFARNDLSSKRPYVEPSLLLGYQDCNASLIPNGTMFYPSLLYQHQIDASRLHLAPQRINGVFSAEESAIASGESKSRQSRHSQRNRSLANLHVDTYMGPQINMWGLPAERSPLARNLTEDDILEMRFQISGVTGGTHGHHPRTVDGLTVRPAELPGTYAAGGVRRHMKSILKLIAEAAKDCPTLTITEYTEAIRFQFEVKEKSLNLPIGGIGFLGEQADMVDNCIVAVVAKWWLLRNCSFIFVKLKT</sequence>
<feature type="region of interest" description="Disordered" evidence="1">
    <location>
        <begin position="419"/>
        <end position="438"/>
    </location>
</feature>
<gene>
    <name evidence="3" type="ORF">MTR67_033522</name>
</gene>
<organism evidence="3 4">
    <name type="scientific">Solanum verrucosum</name>
    <dbReference type="NCBI Taxonomy" id="315347"/>
    <lineage>
        <taxon>Eukaryota</taxon>
        <taxon>Viridiplantae</taxon>
        <taxon>Streptophyta</taxon>
        <taxon>Embryophyta</taxon>
        <taxon>Tracheophyta</taxon>
        <taxon>Spermatophyta</taxon>
        <taxon>Magnoliopsida</taxon>
        <taxon>eudicotyledons</taxon>
        <taxon>Gunneridae</taxon>
        <taxon>Pentapetalae</taxon>
        <taxon>asterids</taxon>
        <taxon>lamiids</taxon>
        <taxon>Solanales</taxon>
        <taxon>Solanaceae</taxon>
        <taxon>Solanoideae</taxon>
        <taxon>Solaneae</taxon>
        <taxon>Solanum</taxon>
    </lineage>
</organism>
<evidence type="ECO:0000256" key="1">
    <source>
        <dbReference type="SAM" id="MobiDB-lite"/>
    </source>
</evidence>
<dbReference type="PROSITE" id="PS50882">
    <property type="entry name" value="YTH"/>
    <property type="match status" value="1"/>
</dbReference>
<dbReference type="EMBL" id="CP133619">
    <property type="protein sequence ID" value="WMV40137.1"/>
    <property type="molecule type" value="Genomic_DNA"/>
</dbReference>
<dbReference type="Proteomes" id="UP001234989">
    <property type="component" value="Chromosome 8"/>
</dbReference>
<evidence type="ECO:0000313" key="4">
    <source>
        <dbReference type="Proteomes" id="UP001234989"/>
    </source>
</evidence>
<evidence type="ECO:0000259" key="2">
    <source>
        <dbReference type="PROSITE" id="PS50882"/>
    </source>
</evidence>
<dbReference type="Pfam" id="PF04146">
    <property type="entry name" value="YTH"/>
    <property type="match status" value="1"/>
</dbReference>
<feature type="domain" description="YTH" evidence="2">
    <location>
        <begin position="200"/>
        <end position="337"/>
    </location>
</feature>
<accession>A0AAF0U6I6</accession>
<name>A0AAF0U6I6_SOLVR</name>
<dbReference type="GO" id="GO:0003723">
    <property type="term" value="F:RNA binding"/>
    <property type="evidence" value="ECO:0007669"/>
    <property type="project" value="InterPro"/>
</dbReference>
<dbReference type="CDD" id="cd21134">
    <property type="entry name" value="YTH"/>
    <property type="match status" value="1"/>
</dbReference>
<protein>
    <recommendedName>
        <fullName evidence="2">YTH domain-containing protein</fullName>
    </recommendedName>
</protein>
<proteinExistence type="predicted"/>
<dbReference type="AlphaFoldDB" id="A0AAF0U6I6"/>
<evidence type="ECO:0000313" key="3">
    <source>
        <dbReference type="EMBL" id="WMV40137.1"/>
    </source>
</evidence>
<dbReference type="Gene3D" id="3.10.590.10">
    <property type="entry name" value="ph1033 like domains"/>
    <property type="match status" value="1"/>
</dbReference>
<keyword evidence="4" id="KW-1185">Reference proteome</keyword>